<dbReference type="EMBL" id="CAJOBH010090421">
    <property type="protein sequence ID" value="CAF4562388.1"/>
    <property type="molecule type" value="Genomic_DNA"/>
</dbReference>
<dbReference type="Proteomes" id="UP000663834">
    <property type="component" value="Unassembled WGS sequence"/>
</dbReference>
<reference evidence="2" key="1">
    <citation type="submission" date="2021-02" db="EMBL/GenBank/DDBJ databases">
        <authorList>
            <person name="Nowell W R."/>
        </authorList>
    </citation>
    <scope>NUCLEOTIDE SEQUENCE</scope>
</reference>
<feature type="transmembrane region" description="Helical" evidence="1">
    <location>
        <begin position="129"/>
        <end position="150"/>
    </location>
</feature>
<evidence type="ECO:0000313" key="3">
    <source>
        <dbReference type="EMBL" id="CAF1562306.1"/>
    </source>
</evidence>
<dbReference type="Proteomes" id="UP000681967">
    <property type="component" value="Unassembled WGS sequence"/>
</dbReference>
<dbReference type="EMBL" id="CAJNOV010014862">
    <property type="protein sequence ID" value="CAF1562306.1"/>
    <property type="molecule type" value="Genomic_DNA"/>
</dbReference>
<keyword evidence="1" id="KW-0812">Transmembrane</keyword>
<evidence type="ECO:0000313" key="7">
    <source>
        <dbReference type="EMBL" id="CAF4718269.1"/>
    </source>
</evidence>
<keyword evidence="1" id="KW-0472">Membrane</keyword>
<feature type="transmembrane region" description="Helical" evidence="1">
    <location>
        <begin position="65"/>
        <end position="84"/>
    </location>
</feature>
<dbReference type="EMBL" id="CAJOBJ010085900">
    <property type="protein sequence ID" value="CAF4520345.1"/>
    <property type="molecule type" value="Genomic_DNA"/>
</dbReference>
<sequence>MVSIRILVLIGAVLGVIPIALGIVALVTTEWITSSSGLTSSVVICSLPSLCLPASEATLTKSLEIAGVVAIGVGVILSVILGMWTKNLLLLLLPQIFLIAGPILILIGFLLYAKYLFEMIITVPLDLGYSFLLMIIACIVGFITAVYFAFVTGSSSPQSENYSDNDSYNSCDSKRVSVVYSQRF</sequence>
<dbReference type="EMBL" id="CAJNOW010008207">
    <property type="protein sequence ID" value="CAF1531770.1"/>
    <property type="molecule type" value="Genomic_DNA"/>
</dbReference>
<dbReference type="EMBL" id="CAJNRE010002182">
    <property type="protein sequence ID" value="CAF1970065.1"/>
    <property type="molecule type" value="Genomic_DNA"/>
</dbReference>
<dbReference type="OrthoDB" id="10036309at2759"/>
<protein>
    <submittedName>
        <fullName evidence="2">Uncharacterized protein</fullName>
    </submittedName>
</protein>
<dbReference type="Proteomes" id="UP000676336">
    <property type="component" value="Unassembled WGS sequence"/>
</dbReference>
<accession>A0A815V9C4</accession>
<proteinExistence type="predicted"/>
<dbReference type="Proteomes" id="UP000681720">
    <property type="component" value="Unassembled WGS sequence"/>
</dbReference>
<gene>
    <name evidence="6" type="ORF">BYL167_LOCUS38564</name>
    <name evidence="3" type="ORF">CJN711_LOCUS31232</name>
    <name evidence="5" type="ORF">GIL414_LOCUS35590</name>
    <name evidence="2" type="ORF">KQP761_LOCUS16343</name>
    <name evidence="4" type="ORF">MBJ925_LOCUS6773</name>
    <name evidence="7" type="ORF">SMN809_LOCUS43745</name>
</gene>
<feature type="transmembrane region" description="Helical" evidence="1">
    <location>
        <begin position="96"/>
        <end position="117"/>
    </location>
</feature>
<dbReference type="AlphaFoldDB" id="A0A815V9C4"/>
<comment type="caution">
    <text evidence="2">The sequence shown here is derived from an EMBL/GenBank/DDBJ whole genome shotgun (WGS) entry which is preliminary data.</text>
</comment>
<dbReference type="EMBL" id="CAJOBI010129680">
    <property type="protein sequence ID" value="CAF4718269.1"/>
    <property type="molecule type" value="Genomic_DNA"/>
</dbReference>
<evidence type="ECO:0000256" key="1">
    <source>
        <dbReference type="SAM" id="Phobius"/>
    </source>
</evidence>
<evidence type="ECO:0000313" key="5">
    <source>
        <dbReference type="EMBL" id="CAF4520345.1"/>
    </source>
</evidence>
<evidence type="ECO:0000313" key="8">
    <source>
        <dbReference type="Proteomes" id="UP000663834"/>
    </source>
</evidence>
<dbReference type="Proteomes" id="UP000663824">
    <property type="component" value="Unassembled WGS sequence"/>
</dbReference>
<evidence type="ECO:0000313" key="6">
    <source>
        <dbReference type="EMBL" id="CAF4562388.1"/>
    </source>
</evidence>
<name>A0A815V9C4_9BILA</name>
<feature type="transmembrane region" description="Helical" evidence="1">
    <location>
        <begin position="7"/>
        <end position="26"/>
    </location>
</feature>
<evidence type="ECO:0000313" key="4">
    <source>
        <dbReference type="EMBL" id="CAF1970065.1"/>
    </source>
</evidence>
<dbReference type="Proteomes" id="UP000663855">
    <property type="component" value="Unassembled WGS sequence"/>
</dbReference>
<organism evidence="2 8">
    <name type="scientific">Rotaria magnacalcarata</name>
    <dbReference type="NCBI Taxonomy" id="392030"/>
    <lineage>
        <taxon>Eukaryota</taxon>
        <taxon>Metazoa</taxon>
        <taxon>Spiralia</taxon>
        <taxon>Gnathifera</taxon>
        <taxon>Rotifera</taxon>
        <taxon>Eurotatoria</taxon>
        <taxon>Bdelloidea</taxon>
        <taxon>Philodinida</taxon>
        <taxon>Philodinidae</taxon>
        <taxon>Rotaria</taxon>
    </lineage>
</organism>
<keyword evidence="1" id="KW-1133">Transmembrane helix</keyword>
<evidence type="ECO:0000313" key="2">
    <source>
        <dbReference type="EMBL" id="CAF1531770.1"/>
    </source>
</evidence>